<evidence type="ECO:0000259" key="6">
    <source>
        <dbReference type="PROSITE" id="PS50928"/>
    </source>
</evidence>
<evidence type="ECO:0000256" key="2">
    <source>
        <dbReference type="ARBA" id="ARBA00022692"/>
    </source>
</evidence>
<name>A0A239AM57_9BACT</name>
<evidence type="ECO:0000313" key="8">
    <source>
        <dbReference type="Proteomes" id="UP000198324"/>
    </source>
</evidence>
<feature type="transmembrane region" description="Helical" evidence="5">
    <location>
        <begin position="97"/>
        <end position="123"/>
    </location>
</feature>
<keyword evidence="2 5" id="KW-0812">Transmembrane</keyword>
<dbReference type="SUPFAM" id="SSF161098">
    <property type="entry name" value="MetI-like"/>
    <property type="match status" value="1"/>
</dbReference>
<reference evidence="7 8" key="1">
    <citation type="submission" date="2017-06" db="EMBL/GenBank/DDBJ databases">
        <authorList>
            <person name="Kim H.J."/>
            <person name="Triplett B.A."/>
        </authorList>
    </citation>
    <scope>NUCLEOTIDE SEQUENCE [LARGE SCALE GENOMIC DNA]</scope>
    <source>
        <strain evidence="7 8">DSM 13116</strain>
    </source>
</reference>
<protein>
    <submittedName>
        <fullName evidence="7">Tungstate transport system permease protein</fullName>
    </submittedName>
</protein>
<dbReference type="GO" id="GO:0005886">
    <property type="term" value="C:plasma membrane"/>
    <property type="evidence" value="ECO:0007669"/>
    <property type="project" value="UniProtKB-SubCell"/>
</dbReference>
<dbReference type="PANTHER" id="PTHR43632">
    <property type="entry name" value="PERMEASE COMPONENT OF TUNGSTATE ABC TRANSPORTER"/>
    <property type="match status" value="1"/>
</dbReference>
<dbReference type="Gene3D" id="1.10.3720.10">
    <property type="entry name" value="MetI-like"/>
    <property type="match status" value="1"/>
</dbReference>
<keyword evidence="4 5" id="KW-0472">Membrane</keyword>
<feature type="transmembrane region" description="Helical" evidence="5">
    <location>
        <begin position="34"/>
        <end position="52"/>
    </location>
</feature>
<feature type="transmembrane region" description="Helical" evidence="5">
    <location>
        <begin position="163"/>
        <end position="181"/>
    </location>
</feature>
<dbReference type="Pfam" id="PF00528">
    <property type="entry name" value="BPD_transp_1"/>
    <property type="match status" value="1"/>
</dbReference>
<dbReference type="InterPro" id="IPR000515">
    <property type="entry name" value="MetI-like"/>
</dbReference>
<dbReference type="NCBIfam" id="NF038017">
    <property type="entry name" value="ABC_perm1"/>
    <property type="match status" value="1"/>
</dbReference>
<dbReference type="OrthoDB" id="9781724at2"/>
<keyword evidence="8" id="KW-1185">Reference proteome</keyword>
<dbReference type="InterPro" id="IPR049783">
    <property type="entry name" value="ABC_perm_TupB-like"/>
</dbReference>
<organism evidence="7 8">
    <name type="scientific">Humidesulfovibrio mexicanus</name>
    <dbReference type="NCBI Taxonomy" id="147047"/>
    <lineage>
        <taxon>Bacteria</taxon>
        <taxon>Pseudomonadati</taxon>
        <taxon>Thermodesulfobacteriota</taxon>
        <taxon>Desulfovibrionia</taxon>
        <taxon>Desulfovibrionales</taxon>
        <taxon>Desulfovibrionaceae</taxon>
        <taxon>Humidesulfovibrio</taxon>
    </lineage>
</organism>
<proteinExistence type="inferred from homology"/>
<evidence type="ECO:0000256" key="1">
    <source>
        <dbReference type="ARBA" id="ARBA00004651"/>
    </source>
</evidence>
<dbReference type="Proteomes" id="UP000198324">
    <property type="component" value="Unassembled WGS sequence"/>
</dbReference>
<accession>A0A239AM57</accession>
<feature type="transmembrane region" description="Helical" evidence="5">
    <location>
        <begin position="64"/>
        <end position="85"/>
    </location>
</feature>
<dbReference type="InterPro" id="IPR035906">
    <property type="entry name" value="MetI-like_sf"/>
</dbReference>
<dbReference type="AlphaFoldDB" id="A0A239AM57"/>
<evidence type="ECO:0000256" key="3">
    <source>
        <dbReference type="ARBA" id="ARBA00022989"/>
    </source>
</evidence>
<evidence type="ECO:0000256" key="4">
    <source>
        <dbReference type="ARBA" id="ARBA00023136"/>
    </source>
</evidence>
<keyword evidence="5" id="KW-0813">Transport</keyword>
<comment type="subcellular location">
    <subcellularLocation>
        <location evidence="1 5">Cell membrane</location>
        <topology evidence="1 5">Multi-pass membrane protein</topology>
    </subcellularLocation>
</comment>
<dbReference type="GO" id="GO:0055085">
    <property type="term" value="P:transmembrane transport"/>
    <property type="evidence" value="ECO:0007669"/>
    <property type="project" value="InterPro"/>
</dbReference>
<gene>
    <name evidence="7" type="ORF">SAMN04488503_2087</name>
</gene>
<feature type="transmembrane region" description="Helical" evidence="5">
    <location>
        <begin position="201"/>
        <end position="227"/>
    </location>
</feature>
<dbReference type="PANTHER" id="PTHR43632:SF1">
    <property type="entry name" value="PERMEASE COMPONENT OF TUNGSTATE ABC TRANSPORTER"/>
    <property type="match status" value="1"/>
</dbReference>
<dbReference type="RefSeq" id="WP_089274315.1">
    <property type="nucleotide sequence ID" value="NZ_FZOC01000004.1"/>
</dbReference>
<evidence type="ECO:0000313" key="7">
    <source>
        <dbReference type="EMBL" id="SNR96649.1"/>
    </source>
</evidence>
<feature type="domain" description="ABC transmembrane type-1" evidence="6">
    <location>
        <begin position="26"/>
        <end position="222"/>
    </location>
</feature>
<sequence>MDFFSEGFSRAVALLLALDPETFSAVWATAGVTALALAASLALGLPLGFALGHFRFPGRRAVRLFVDWMLSLPTVVIGLIVYGLFTTRGPLGEWGLLFTVPGMAVGLTLLGLPIVTAMTATAVESTDVRLTQTVLAFGADRWQLLCATLAEARFSMALASASAFGRIVSEVGIAMMVGGNIKWHTRTITTAIALETGKGEFATGIALGIVLMLVALAVNVLVGLLRLRSGADWRGRA</sequence>
<comment type="similarity">
    <text evidence="5">Belongs to the binding-protein-dependent transport system permease family.</text>
</comment>
<dbReference type="EMBL" id="FZOC01000004">
    <property type="protein sequence ID" value="SNR96649.1"/>
    <property type="molecule type" value="Genomic_DNA"/>
</dbReference>
<dbReference type="CDD" id="cd06261">
    <property type="entry name" value="TM_PBP2"/>
    <property type="match status" value="1"/>
</dbReference>
<keyword evidence="3 5" id="KW-1133">Transmembrane helix</keyword>
<dbReference type="PROSITE" id="PS50928">
    <property type="entry name" value="ABC_TM1"/>
    <property type="match status" value="1"/>
</dbReference>
<evidence type="ECO:0000256" key="5">
    <source>
        <dbReference type="RuleBase" id="RU363032"/>
    </source>
</evidence>